<sequence>MKPNSYPEPPPFQWDPYPVRVPLPVYPPTEPLPHPLPSLPSPPRQPNFSAPYTLTTHLFPACYLRSTRPAPVPTPPSPSLSKDERKQFLKETRKELDRLRTFKETDGYPRVLWNCVNRYVKNGLNEKQANAGVTLFFAHANGFPKEIFEPTLAHLLSSPAAAVIDEVWVWESIQHGDAALINAPSASGLFDWQDNGRDISNFLLYFMPSSSTASTLPTHLPRVSTECTATRARSGFASRNLIAIGHSYGGCTSALAAILYPSLFKALYLIDPVILSPTPPPPLPAGTTPSGDLALGALSRRDGWESREEALASFSQNPFFKAWDPEVLKIYIECGTHFVEQESGKRTLRLKMPGVQEAVVFVEVHTEKEVFHLLGSGGFEGLSSSEKEAPDSSQKKKKTIDDIPIRWCVPGKPGARELRDEVGGTQQRVWLRSMRSHWTGRGRGVRDTNVRILGGGHLIPQEAPKELADDLGEYILELSSSEYPSSISPSDTPRTRQFNVKASL</sequence>
<dbReference type="Pfam" id="PF00561">
    <property type="entry name" value="Abhydrolase_1"/>
    <property type="match status" value="1"/>
</dbReference>
<dbReference type="InterPro" id="IPR000073">
    <property type="entry name" value="AB_hydrolase_1"/>
</dbReference>
<feature type="region of interest" description="Disordered" evidence="1">
    <location>
        <begin position="25"/>
        <end position="47"/>
    </location>
</feature>
<feature type="domain" description="AB hydrolase-1" evidence="2">
    <location>
        <begin position="239"/>
        <end position="283"/>
    </location>
</feature>
<feature type="compositionally biased region" description="Pro residues" evidence="1">
    <location>
        <begin position="25"/>
        <end position="45"/>
    </location>
</feature>
<dbReference type="AlphaFoldDB" id="A0A8H8CGX1"/>
<feature type="compositionally biased region" description="Polar residues" evidence="1">
    <location>
        <begin position="491"/>
        <end position="504"/>
    </location>
</feature>
<comment type="caution">
    <text evidence="3">The sequence shown here is derived from an EMBL/GenBank/DDBJ whole genome shotgun (WGS) entry which is preliminary data.</text>
</comment>
<evidence type="ECO:0000313" key="3">
    <source>
        <dbReference type="EMBL" id="KAG5165872.1"/>
    </source>
</evidence>
<dbReference type="Gene3D" id="3.40.50.1820">
    <property type="entry name" value="alpha/beta hydrolase"/>
    <property type="match status" value="1"/>
</dbReference>
<name>A0A8H8CGX1_PSICU</name>
<accession>A0A8H8CGX1</accession>
<protein>
    <recommendedName>
        <fullName evidence="2">AB hydrolase-1 domain-containing protein</fullName>
    </recommendedName>
</protein>
<feature type="region of interest" description="Disordered" evidence="1">
    <location>
        <begin position="482"/>
        <end position="504"/>
    </location>
</feature>
<reference evidence="3" key="1">
    <citation type="submission" date="2021-02" db="EMBL/GenBank/DDBJ databases">
        <title>Psilocybe cubensis genome.</title>
        <authorList>
            <person name="Mckernan K.J."/>
            <person name="Crawford S."/>
            <person name="Trippe A."/>
            <person name="Kane L.T."/>
            <person name="Mclaughlin S."/>
        </authorList>
    </citation>
    <scope>NUCLEOTIDE SEQUENCE [LARGE SCALE GENOMIC DNA]</scope>
    <source>
        <strain evidence="3">MGC-MH-2018</strain>
    </source>
</reference>
<organism evidence="3">
    <name type="scientific">Psilocybe cubensis</name>
    <name type="common">Psychedelic mushroom</name>
    <name type="synonym">Stropharia cubensis</name>
    <dbReference type="NCBI Taxonomy" id="181762"/>
    <lineage>
        <taxon>Eukaryota</taxon>
        <taxon>Fungi</taxon>
        <taxon>Dikarya</taxon>
        <taxon>Basidiomycota</taxon>
        <taxon>Agaricomycotina</taxon>
        <taxon>Agaricomycetes</taxon>
        <taxon>Agaricomycetidae</taxon>
        <taxon>Agaricales</taxon>
        <taxon>Agaricineae</taxon>
        <taxon>Strophariaceae</taxon>
        <taxon>Psilocybe</taxon>
    </lineage>
</organism>
<proteinExistence type="predicted"/>
<evidence type="ECO:0000259" key="2">
    <source>
        <dbReference type="Pfam" id="PF00561"/>
    </source>
</evidence>
<gene>
    <name evidence="3" type="ORF">JR316_009458</name>
</gene>
<dbReference type="SUPFAM" id="SSF53474">
    <property type="entry name" value="alpha/beta-Hydrolases"/>
    <property type="match status" value="1"/>
</dbReference>
<dbReference type="InterPro" id="IPR029058">
    <property type="entry name" value="AB_hydrolase_fold"/>
</dbReference>
<dbReference type="EMBL" id="JAFIQS010000009">
    <property type="protein sequence ID" value="KAG5165872.1"/>
    <property type="molecule type" value="Genomic_DNA"/>
</dbReference>
<dbReference type="OrthoDB" id="94039at2759"/>
<evidence type="ECO:0000256" key="1">
    <source>
        <dbReference type="SAM" id="MobiDB-lite"/>
    </source>
</evidence>